<gene>
    <name evidence="2" type="ORF">ECRASSUSDP1_LOCUS9112</name>
</gene>
<feature type="compositionally biased region" description="Basic and acidic residues" evidence="1">
    <location>
        <begin position="222"/>
        <end position="238"/>
    </location>
</feature>
<comment type="caution">
    <text evidence="2">The sequence shown here is derived from an EMBL/GenBank/DDBJ whole genome shotgun (WGS) entry which is preliminary data.</text>
</comment>
<evidence type="ECO:0000313" key="3">
    <source>
        <dbReference type="Proteomes" id="UP001295684"/>
    </source>
</evidence>
<dbReference type="AlphaFoldDB" id="A0AAD1X976"/>
<reference evidence="2" key="1">
    <citation type="submission" date="2023-07" db="EMBL/GenBank/DDBJ databases">
        <authorList>
            <consortium name="AG Swart"/>
            <person name="Singh M."/>
            <person name="Singh A."/>
            <person name="Seah K."/>
            <person name="Emmerich C."/>
        </authorList>
    </citation>
    <scope>NUCLEOTIDE SEQUENCE</scope>
    <source>
        <strain evidence="2">DP1</strain>
    </source>
</reference>
<dbReference type="EMBL" id="CAMPGE010008943">
    <property type="protein sequence ID" value="CAI2367824.1"/>
    <property type="molecule type" value="Genomic_DNA"/>
</dbReference>
<dbReference type="Proteomes" id="UP001295684">
    <property type="component" value="Unassembled WGS sequence"/>
</dbReference>
<accession>A0AAD1X976</accession>
<feature type="region of interest" description="Disordered" evidence="1">
    <location>
        <begin position="188"/>
        <end position="238"/>
    </location>
</feature>
<sequence>MKIAKGVDIQRKTLDERKENDTKRLMELLDDCDIFRGEETTNMFQRAGITYLSILQAIQLQDHMYLGSLQTMCQLSNEEMSILSYNVLRRLKDQEHNESMLGEYGPQFYSALRPPMNSMPGPGGFPMHQFYRDQNINQGMNPMIYDHLTRDQQYPAQFIGMPYQNMPYYIEQLNHNTTVYNNLSNEQMKMGKASSKSKKSGKKSTATDTSTKELDDSTIAGTKEKDSGNTRSYMKDDSVEMNNISSQLKDLVDISPYFYSNAMNLAYMPSDGKKAEKLKKRDQKDILKQAYGIMPPKDPRMLTKASTLHKGRPIRYGNYRSISLISYDERADPPKSGEDIFYPGRGFRSVNDLNDALERYKIFGFSLIKKKTEVKRGRYELRCQYHSERKKKSIFADEDDKIFQPCSVHVYIDKLKVKNIYLQHNHQPEFVANPTRRVKSQKKRVIQCRRNTNWI</sequence>
<organism evidence="2 3">
    <name type="scientific">Euplotes crassus</name>
    <dbReference type="NCBI Taxonomy" id="5936"/>
    <lineage>
        <taxon>Eukaryota</taxon>
        <taxon>Sar</taxon>
        <taxon>Alveolata</taxon>
        <taxon>Ciliophora</taxon>
        <taxon>Intramacronucleata</taxon>
        <taxon>Spirotrichea</taxon>
        <taxon>Hypotrichia</taxon>
        <taxon>Euplotida</taxon>
        <taxon>Euplotidae</taxon>
        <taxon>Moneuplotes</taxon>
    </lineage>
</organism>
<protein>
    <submittedName>
        <fullName evidence="2">Uncharacterized protein</fullName>
    </submittedName>
</protein>
<proteinExistence type="predicted"/>
<evidence type="ECO:0000313" key="2">
    <source>
        <dbReference type="EMBL" id="CAI2367824.1"/>
    </source>
</evidence>
<name>A0AAD1X976_EUPCR</name>
<evidence type="ECO:0000256" key="1">
    <source>
        <dbReference type="SAM" id="MobiDB-lite"/>
    </source>
</evidence>
<keyword evidence="3" id="KW-1185">Reference proteome</keyword>